<dbReference type="SUPFAM" id="SSF56112">
    <property type="entry name" value="Protein kinase-like (PK-like)"/>
    <property type="match status" value="1"/>
</dbReference>
<dbReference type="Proteomes" id="UP001202922">
    <property type="component" value="Unassembled WGS sequence"/>
</dbReference>
<comment type="caution">
    <text evidence="3">The sequence shown here is derived from an EMBL/GenBank/DDBJ whole genome shotgun (WGS) entry which is preliminary data.</text>
</comment>
<organism evidence="3 4">
    <name type="scientific">Sinomonas terrae</name>
    <dbReference type="NCBI Taxonomy" id="2908838"/>
    <lineage>
        <taxon>Bacteria</taxon>
        <taxon>Bacillati</taxon>
        <taxon>Actinomycetota</taxon>
        <taxon>Actinomycetes</taxon>
        <taxon>Micrococcales</taxon>
        <taxon>Micrococcaceae</taxon>
        <taxon>Sinomonas</taxon>
    </lineage>
</organism>
<evidence type="ECO:0000259" key="2">
    <source>
        <dbReference type="Pfam" id="PF01636"/>
    </source>
</evidence>
<evidence type="ECO:0000313" key="3">
    <source>
        <dbReference type="EMBL" id="MCH6472441.1"/>
    </source>
</evidence>
<dbReference type="PANTHER" id="PTHR21064">
    <property type="entry name" value="AMINOGLYCOSIDE PHOSPHOTRANSFERASE DOMAIN-CONTAINING PROTEIN-RELATED"/>
    <property type="match status" value="1"/>
</dbReference>
<evidence type="ECO:0000313" key="4">
    <source>
        <dbReference type="Proteomes" id="UP001202922"/>
    </source>
</evidence>
<evidence type="ECO:0000256" key="1">
    <source>
        <dbReference type="ARBA" id="ARBA00038240"/>
    </source>
</evidence>
<reference evidence="3 4" key="1">
    <citation type="submission" date="2022-03" db="EMBL/GenBank/DDBJ databases">
        <title>Sinomonas sp. isolated from a soil.</title>
        <authorList>
            <person name="Han J."/>
            <person name="Kim D.-U."/>
        </authorList>
    </citation>
    <scope>NUCLEOTIDE SEQUENCE [LARGE SCALE GENOMIC DNA]</scope>
    <source>
        <strain evidence="3 4">5-5</strain>
    </source>
</reference>
<feature type="domain" description="Aminoglycoside phosphotransferase" evidence="2">
    <location>
        <begin position="46"/>
        <end position="278"/>
    </location>
</feature>
<dbReference type="RefSeq" id="WP_241056613.1">
    <property type="nucleotide sequence ID" value="NZ_JAKZBV010000002.1"/>
</dbReference>
<sequence>MNDQFLLEAGGFQGTYQRMSEPEAARLAAELWSVEGAATRLATEKDDTFVLTTAEGTRYVLKVSNPTELLGELDFEVELHRHVWESQRAVEVPELLVSSEGMVLVPLIDSAGQSRRARMMTFIEGIPLDSTGSSPTERERVGEALARMRHATASFEHPFDDRVYVWDVKNLPRLAPLLEIVADPGQRRLLELGLERFMRIAPLLDGLRSQVLHNDFSKSNIIVDHSDPRFVRAIIDFGDSVRTSIAVDVATALLNQLPREFPETDDLDLLAEGKDLLRGYLREADLTEEELRIIPFLVLGRVVSRALITLNGAAASPHNAEYILRNTEQGWAQLRWFLRQPEEALSAALLQN</sequence>
<name>A0ABS9U6X8_9MICC</name>
<dbReference type="EMBL" id="JAKZBV010000002">
    <property type="protein sequence ID" value="MCH6472441.1"/>
    <property type="molecule type" value="Genomic_DNA"/>
</dbReference>
<dbReference type="Gene3D" id="3.90.1200.10">
    <property type="match status" value="1"/>
</dbReference>
<dbReference type="InterPro" id="IPR002575">
    <property type="entry name" value="Aminoglycoside_PTrfase"/>
</dbReference>
<proteinExistence type="inferred from homology"/>
<dbReference type="Pfam" id="PF01636">
    <property type="entry name" value="APH"/>
    <property type="match status" value="1"/>
</dbReference>
<comment type="similarity">
    <text evidence="1">Belongs to the pseudomonas-type ThrB family.</text>
</comment>
<dbReference type="PANTHER" id="PTHR21064:SF6">
    <property type="entry name" value="AMINOGLYCOSIDE PHOSPHOTRANSFERASE DOMAIN-CONTAINING PROTEIN"/>
    <property type="match status" value="1"/>
</dbReference>
<gene>
    <name evidence="3" type="ORF">L0M17_21160</name>
</gene>
<protein>
    <submittedName>
        <fullName evidence="3">Phosphotransferase</fullName>
    </submittedName>
</protein>
<keyword evidence="4" id="KW-1185">Reference proteome</keyword>
<dbReference type="InterPro" id="IPR011009">
    <property type="entry name" value="Kinase-like_dom_sf"/>
</dbReference>
<accession>A0ABS9U6X8</accession>
<dbReference type="InterPro" id="IPR050249">
    <property type="entry name" value="Pseudomonas-type_ThrB"/>
</dbReference>